<dbReference type="InterPro" id="IPR017439">
    <property type="entry name" value="Amidohydrolase"/>
</dbReference>
<proteinExistence type="inferred from homology"/>
<evidence type="ECO:0000256" key="2">
    <source>
        <dbReference type="PIRNR" id="PIRNR037226"/>
    </source>
</evidence>
<dbReference type="EMBL" id="WIUZ02000004">
    <property type="protein sequence ID" value="KAF9787954.1"/>
    <property type="molecule type" value="Genomic_DNA"/>
</dbReference>
<dbReference type="Gene3D" id="3.40.630.10">
    <property type="entry name" value="Zn peptidases"/>
    <property type="match status" value="1"/>
</dbReference>
<evidence type="ECO:0000256" key="1">
    <source>
        <dbReference type="ARBA" id="ARBA00006247"/>
    </source>
</evidence>
<dbReference type="SUPFAM" id="SSF55031">
    <property type="entry name" value="Bacterial exopeptidase dimerisation domain"/>
    <property type="match status" value="1"/>
</dbReference>
<comment type="similarity">
    <text evidence="1 2">Belongs to the peptidase M20A family.</text>
</comment>
<gene>
    <name evidence="4" type="ORF">BJ322DRAFT_1105986</name>
</gene>
<dbReference type="PIRSF" id="PIRSF037226">
    <property type="entry name" value="Amidohydrolase_ACY1L2_prd"/>
    <property type="match status" value="1"/>
</dbReference>
<dbReference type="Gene3D" id="3.30.70.360">
    <property type="match status" value="1"/>
</dbReference>
<evidence type="ECO:0000313" key="5">
    <source>
        <dbReference type="Proteomes" id="UP000736335"/>
    </source>
</evidence>
<comment type="caution">
    <text evidence="4">The sequence shown here is derived from an EMBL/GenBank/DDBJ whole genome shotgun (WGS) entry which is preliminary data.</text>
</comment>
<dbReference type="Pfam" id="PF07687">
    <property type="entry name" value="M20_dimer"/>
    <property type="match status" value="1"/>
</dbReference>
<sequence length="428" mass="46279">MSSEQPPKFWPVGEDIQPSPLPNVPLWNPALWETVEEEIDALDSSLRELSLSIHARPELMFEERHAHDVLTDYVSNQGFVVKKNYVLSTGWEARFAHGSGGRTIGVNSEMDALPGVGHACGHNLIAIAGVAVACAIKKAIIKHNISGAVILLGTPGEEGGMGKKIMLAAGAYKDMDGCVMCHPAPGPNATSSLSSCLAIQRMTAKYKGHSAHAALSPWEGQNALDAAVLAYNNIAALRQQLRPHIRVHGIFKGEAWAPNVIPDNAEMTWLVRSPRFNEVQEVAQRVKKCFEASALATDCQVEIFADPKNSMTELRQNETLGQAFEQIFNAKYGVVDRLYGIGSASTDFGNVTYALPSIHPSFAIPTEPNGGNHTKAFALSAASKESHIACLNISKVLALTGLRLLADDEFAQQMKKTFDTDEALRISS</sequence>
<reference evidence="4" key="2">
    <citation type="submission" date="2020-11" db="EMBL/GenBank/DDBJ databases">
        <authorList>
            <consortium name="DOE Joint Genome Institute"/>
            <person name="Kuo A."/>
            <person name="Miyauchi S."/>
            <person name="Kiss E."/>
            <person name="Drula E."/>
            <person name="Kohler A."/>
            <person name="Sanchez-Garcia M."/>
            <person name="Andreopoulos B."/>
            <person name="Barry K.W."/>
            <person name="Bonito G."/>
            <person name="Buee M."/>
            <person name="Carver A."/>
            <person name="Chen C."/>
            <person name="Cichocki N."/>
            <person name="Clum A."/>
            <person name="Culley D."/>
            <person name="Crous P.W."/>
            <person name="Fauchery L."/>
            <person name="Girlanda M."/>
            <person name="Hayes R."/>
            <person name="Keri Z."/>
            <person name="Labutti K."/>
            <person name="Lipzen A."/>
            <person name="Lombard V."/>
            <person name="Magnuson J."/>
            <person name="Maillard F."/>
            <person name="Morin E."/>
            <person name="Murat C."/>
            <person name="Nolan M."/>
            <person name="Ohm R."/>
            <person name="Pangilinan J."/>
            <person name="Pereira M."/>
            <person name="Perotto S."/>
            <person name="Peter M."/>
            <person name="Riley R."/>
            <person name="Sitrit Y."/>
            <person name="Stielow B."/>
            <person name="Szollosi G."/>
            <person name="Zifcakova L."/>
            <person name="Stursova M."/>
            <person name="Spatafora J.W."/>
            <person name="Tedersoo L."/>
            <person name="Vaario L.-M."/>
            <person name="Yamada A."/>
            <person name="Yan M."/>
            <person name="Wang P."/>
            <person name="Xu J."/>
            <person name="Bruns T."/>
            <person name="Baldrian P."/>
            <person name="Vilgalys R."/>
            <person name="Henrissat B."/>
            <person name="Grigoriev I.V."/>
            <person name="Hibbett D."/>
            <person name="Nagy L.G."/>
            <person name="Martin F.M."/>
        </authorList>
    </citation>
    <scope>NUCLEOTIDE SEQUENCE</scope>
    <source>
        <strain evidence="4">UH-Tt-Lm1</strain>
    </source>
</reference>
<dbReference type="CDD" id="cd03887">
    <property type="entry name" value="M20_Acy1L2"/>
    <property type="match status" value="1"/>
</dbReference>
<dbReference type="OrthoDB" id="6119954at2759"/>
<accession>A0A9P6L8F1</accession>
<dbReference type="NCBIfam" id="TIGR01891">
    <property type="entry name" value="amidohydrolases"/>
    <property type="match status" value="1"/>
</dbReference>
<dbReference type="Pfam" id="PF01546">
    <property type="entry name" value="Peptidase_M20"/>
    <property type="match status" value="1"/>
</dbReference>
<dbReference type="SUPFAM" id="SSF53187">
    <property type="entry name" value="Zn-dependent exopeptidases"/>
    <property type="match status" value="1"/>
</dbReference>
<dbReference type="InterPro" id="IPR002933">
    <property type="entry name" value="Peptidase_M20"/>
</dbReference>
<dbReference type="PANTHER" id="PTHR30575">
    <property type="entry name" value="PEPTIDASE M20"/>
    <property type="match status" value="1"/>
</dbReference>
<feature type="domain" description="Peptidase M20 dimerisation" evidence="3">
    <location>
        <begin position="202"/>
        <end position="294"/>
    </location>
</feature>
<dbReference type="PANTHER" id="PTHR30575:SF0">
    <property type="entry name" value="XAA-ARG DIPEPTIDASE"/>
    <property type="match status" value="1"/>
</dbReference>
<dbReference type="InterPro" id="IPR011650">
    <property type="entry name" value="Peptidase_M20_dimer"/>
</dbReference>
<protein>
    <recommendedName>
        <fullName evidence="2">Peptidase M20 domain-containing protein 2</fullName>
    </recommendedName>
</protein>
<dbReference type="InterPro" id="IPR017144">
    <property type="entry name" value="Xaa-Arg_dipeptidase"/>
</dbReference>
<dbReference type="InterPro" id="IPR052030">
    <property type="entry name" value="Peptidase_M20/M20A_hydrolases"/>
</dbReference>
<organism evidence="4 5">
    <name type="scientific">Thelephora terrestris</name>
    <dbReference type="NCBI Taxonomy" id="56493"/>
    <lineage>
        <taxon>Eukaryota</taxon>
        <taxon>Fungi</taxon>
        <taxon>Dikarya</taxon>
        <taxon>Basidiomycota</taxon>
        <taxon>Agaricomycotina</taxon>
        <taxon>Agaricomycetes</taxon>
        <taxon>Thelephorales</taxon>
        <taxon>Thelephoraceae</taxon>
        <taxon>Thelephora</taxon>
    </lineage>
</organism>
<dbReference type="GO" id="GO:0016805">
    <property type="term" value="F:dipeptidase activity"/>
    <property type="evidence" value="ECO:0007669"/>
    <property type="project" value="InterPro"/>
</dbReference>
<reference evidence="4" key="1">
    <citation type="journal article" date="2020" name="Nat. Commun.">
        <title>Large-scale genome sequencing of mycorrhizal fungi provides insights into the early evolution of symbiotic traits.</title>
        <authorList>
            <person name="Miyauchi S."/>
            <person name="Kiss E."/>
            <person name="Kuo A."/>
            <person name="Drula E."/>
            <person name="Kohler A."/>
            <person name="Sanchez-Garcia M."/>
            <person name="Morin E."/>
            <person name="Andreopoulos B."/>
            <person name="Barry K.W."/>
            <person name="Bonito G."/>
            <person name="Buee M."/>
            <person name="Carver A."/>
            <person name="Chen C."/>
            <person name="Cichocki N."/>
            <person name="Clum A."/>
            <person name="Culley D."/>
            <person name="Crous P.W."/>
            <person name="Fauchery L."/>
            <person name="Girlanda M."/>
            <person name="Hayes R.D."/>
            <person name="Keri Z."/>
            <person name="LaButti K."/>
            <person name="Lipzen A."/>
            <person name="Lombard V."/>
            <person name="Magnuson J."/>
            <person name="Maillard F."/>
            <person name="Murat C."/>
            <person name="Nolan M."/>
            <person name="Ohm R.A."/>
            <person name="Pangilinan J."/>
            <person name="Pereira M.F."/>
            <person name="Perotto S."/>
            <person name="Peter M."/>
            <person name="Pfister S."/>
            <person name="Riley R."/>
            <person name="Sitrit Y."/>
            <person name="Stielow J.B."/>
            <person name="Szollosi G."/>
            <person name="Zifcakova L."/>
            <person name="Stursova M."/>
            <person name="Spatafora J.W."/>
            <person name="Tedersoo L."/>
            <person name="Vaario L.M."/>
            <person name="Yamada A."/>
            <person name="Yan M."/>
            <person name="Wang P."/>
            <person name="Xu J."/>
            <person name="Bruns T."/>
            <person name="Baldrian P."/>
            <person name="Vilgalys R."/>
            <person name="Dunand C."/>
            <person name="Henrissat B."/>
            <person name="Grigoriev I.V."/>
            <person name="Hibbett D."/>
            <person name="Nagy L.G."/>
            <person name="Martin F.M."/>
        </authorList>
    </citation>
    <scope>NUCLEOTIDE SEQUENCE</scope>
    <source>
        <strain evidence="4">UH-Tt-Lm1</strain>
    </source>
</reference>
<dbReference type="InterPro" id="IPR036264">
    <property type="entry name" value="Bact_exopeptidase_dim_dom"/>
</dbReference>
<evidence type="ECO:0000313" key="4">
    <source>
        <dbReference type="EMBL" id="KAF9787954.1"/>
    </source>
</evidence>
<keyword evidence="5" id="KW-1185">Reference proteome</keyword>
<dbReference type="FunFam" id="3.30.70.360:FF:000004">
    <property type="entry name" value="Peptidase M20 domain-containing protein 2"/>
    <property type="match status" value="1"/>
</dbReference>
<dbReference type="AlphaFoldDB" id="A0A9P6L8F1"/>
<evidence type="ECO:0000259" key="3">
    <source>
        <dbReference type="Pfam" id="PF07687"/>
    </source>
</evidence>
<dbReference type="Proteomes" id="UP000736335">
    <property type="component" value="Unassembled WGS sequence"/>
</dbReference>
<name>A0A9P6L8F1_9AGAM</name>